<dbReference type="RefSeq" id="WP_204818685.1">
    <property type="nucleotide sequence ID" value="NZ_JANHOF010000005.1"/>
</dbReference>
<feature type="region of interest" description="Disordered" evidence="2">
    <location>
        <begin position="187"/>
        <end position="208"/>
    </location>
</feature>
<keyword evidence="3" id="KW-0472">Membrane</keyword>
<proteinExistence type="inferred from homology"/>
<feature type="domain" description="VTT" evidence="4">
    <location>
        <begin position="43"/>
        <end position="147"/>
    </location>
</feature>
<organism evidence="5 6">
    <name type="scientific">Paenibacillus mendelii</name>
    <dbReference type="NCBI Taxonomy" id="206163"/>
    <lineage>
        <taxon>Bacteria</taxon>
        <taxon>Bacillati</taxon>
        <taxon>Bacillota</taxon>
        <taxon>Bacilli</taxon>
        <taxon>Bacillales</taxon>
        <taxon>Paenibacillaceae</taxon>
        <taxon>Paenibacillus</taxon>
    </lineage>
</organism>
<evidence type="ECO:0000256" key="2">
    <source>
        <dbReference type="SAM" id="MobiDB-lite"/>
    </source>
</evidence>
<sequence>MIQDLLDFLMDFGAWGLFIHSFFDAIIMPIPAFFLQVPLSMAHPSNALWLATVGYIGCLLGTPFGYLIGKYVGNSILYKILKKSWVDSATKMFQKNGEAAILIGAFTPIPFKVFTIMSGCMKFPLWRLIGYAAVGRAVKFYVVGLLFYYYGRAAEGMVKDVSMYIFVIAVPVLVLFLLIRKRYRKKKAEAQEKPSKIEAREADLDRPI</sequence>
<feature type="transmembrane region" description="Helical" evidence="3">
    <location>
        <begin position="128"/>
        <end position="149"/>
    </location>
</feature>
<dbReference type="PANTHER" id="PTHR42709">
    <property type="entry name" value="ALKALINE PHOSPHATASE LIKE PROTEIN"/>
    <property type="match status" value="1"/>
</dbReference>
<dbReference type="InterPro" id="IPR032816">
    <property type="entry name" value="VTT_dom"/>
</dbReference>
<keyword evidence="6" id="KW-1185">Reference proteome</keyword>
<dbReference type="Proteomes" id="UP001589818">
    <property type="component" value="Unassembled WGS sequence"/>
</dbReference>
<keyword evidence="3" id="KW-1133">Transmembrane helix</keyword>
<feature type="transmembrane region" description="Helical" evidence="3">
    <location>
        <begin position="47"/>
        <end position="68"/>
    </location>
</feature>
<evidence type="ECO:0000259" key="4">
    <source>
        <dbReference type="Pfam" id="PF09335"/>
    </source>
</evidence>
<reference evidence="5 6" key="1">
    <citation type="submission" date="2024-09" db="EMBL/GenBank/DDBJ databases">
        <authorList>
            <person name="Sun Q."/>
            <person name="Mori K."/>
        </authorList>
    </citation>
    <scope>NUCLEOTIDE SEQUENCE [LARGE SCALE GENOMIC DNA]</scope>
    <source>
        <strain evidence="5 6">CCM 4839</strain>
    </source>
</reference>
<protein>
    <submittedName>
        <fullName evidence="5">YqaA family protein</fullName>
    </submittedName>
</protein>
<keyword evidence="3" id="KW-0812">Transmembrane</keyword>
<evidence type="ECO:0000256" key="1">
    <source>
        <dbReference type="ARBA" id="ARBA00010792"/>
    </source>
</evidence>
<evidence type="ECO:0000256" key="3">
    <source>
        <dbReference type="SAM" id="Phobius"/>
    </source>
</evidence>
<comment type="caution">
    <text evidence="5">The sequence shown here is derived from an EMBL/GenBank/DDBJ whole genome shotgun (WGS) entry which is preliminary data.</text>
</comment>
<evidence type="ECO:0000313" key="6">
    <source>
        <dbReference type="Proteomes" id="UP001589818"/>
    </source>
</evidence>
<dbReference type="Pfam" id="PF09335">
    <property type="entry name" value="VTT_dom"/>
    <property type="match status" value="1"/>
</dbReference>
<dbReference type="PANTHER" id="PTHR42709:SF11">
    <property type="entry name" value="DEDA FAMILY PROTEIN"/>
    <property type="match status" value="1"/>
</dbReference>
<feature type="transmembrane region" description="Helical" evidence="3">
    <location>
        <begin position="12"/>
        <end position="35"/>
    </location>
</feature>
<feature type="transmembrane region" description="Helical" evidence="3">
    <location>
        <begin position="161"/>
        <end position="179"/>
    </location>
</feature>
<name>A0ABV6JAV6_9BACL</name>
<feature type="transmembrane region" description="Helical" evidence="3">
    <location>
        <begin position="99"/>
        <end position="116"/>
    </location>
</feature>
<evidence type="ECO:0000313" key="5">
    <source>
        <dbReference type="EMBL" id="MFC0392897.1"/>
    </source>
</evidence>
<dbReference type="EMBL" id="JBHLVF010000023">
    <property type="protein sequence ID" value="MFC0392897.1"/>
    <property type="molecule type" value="Genomic_DNA"/>
</dbReference>
<accession>A0ABV6JAV6</accession>
<gene>
    <name evidence="5" type="ORF">ACFFJ8_16110</name>
</gene>
<dbReference type="InterPro" id="IPR051311">
    <property type="entry name" value="DedA_domain"/>
</dbReference>
<feature type="compositionally biased region" description="Basic and acidic residues" evidence="2">
    <location>
        <begin position="188"/>
        <end position="208"/>
    </location>
</feature>
<comment type="similarity">
    <text evidence="1">Belongs to the DedA family.</text>
</comment>